<name>A0A448ZXC2_METOS</name>
<sequence length="295" mass="34018">MASLANTKDGVPSNKDFEDSLKKFELYKNSKLCKYLLSTIENGNLNFKERIEIDENITIEHIMPRNKTSYWRNEVGTNYDEVYDKYLNTLGNLTLTGYNSELSDKPFKNKKISIEEFGKFNTLNKDIKNCAIWNEDSIVKRADRLANIVCEIFSLPQEVFDYKIVEDEIKQINIDDKIDLTFTKPVYFNLLGEMVDLTSYGDLIKKVSNILYYQDSTTMKKLAQNNWKLPNGTSVQITNDPKKLNKAIEIDENSGIYIEGTKNANAVITFIKAILSEFDIAHDDFTVFTKKVKNK</sequence>
<dbReference type="PANTHER" id="PTHR35149">
    <property type="entry name" value="SLL5132 PROTEIN"/>
    <property type="match status" value="1"/>
</dbReference>
<dbReference type="Proteomes" id="UP000290482">
    <property type="component" value="Chromosome"/>
</dbReference>
<reference evidence="2 3" key="1">
    <citation type="submission" date="2019-01" db="EMBL/GenBank/DDBJ databases">
        <authorList>
            <consortium name="Pathogen Informatics"/>
        </authorList>
    </citation>
    <scope>NUCLEOTIDE SEQUENCE [LARGE SCALE GENOMIC DNA]</scope>
    <source>
        <strain evidence="2 3">NCTC10112</strain>
    </source>
</reference>
<dbReference type="PANTHER" id="PTHR35149:SF2">
    <property type="entry name" value="DUF262 DOMAIN-CONTAINING PROTEIN"/>
    <property type="match status" value="1"/>
</dbReference>
<accession>A0A448ZXC2</accession>
<evidence type="ECO:0000313" key="2">
    <source>
        <dbReference type="EMBL" id="VEU55927.1"/>
    </source>
</evidence>
<evidence type="ECO:0000313" key="3">
    <source>
        <dbReference type="Proteomes" id="UP000290482"/>
    </source>
</evidence>
<dbReference type="Pfam" id="PF07510">
    <property type="entry name" value="GmrSD_C"/>
    <property type="match status" value="1"/>
</dbReference>
<dbReference type="KEGG" id="mob:NCTC10112_00514"/>
<feature type="domain" description="GmrSD restriction endonucleases C-terminal" evidence="1">
    <location>
        <begin position="12"/>
        <end position="147"/>
    </location>
</feature>
<dbReference type="OrthoDB" id="9798761at2"/>
<dbReference type="EMBL" id="LR214940">
    <property type="protein sequence ID" value="VEU55927.1"/>
    <property type="molecule type" value="Genomic_DNA"/>
</dbReference>
<proteinExistence type="predicted"/>
<dbReference type="InterPro" id="IPR011089">
    <property type="entry name" value="GmrSD_C"/>
</dbReference>
<organism evidence="2 3">
    <name type="scientific">Metamycoplasma orale</name>
    <name type="common">Mycoplasma orale</name>
    <dbReference type="NCBI Taxonomy" id="2121"/>
    <lineage>
        <taxon>Bacteria</taxon>
        <taxon>Bacillati</taxon>
        <taxon>Mycoplasmatota</taxon>
        <taxon>Mycoplasmoidales</taxon>
        <taxon>Metamycoplasmataceae</taxon>
        <taxon>Metamycoplasma</taxon>
    </lineage>
</organism>
<dbReference type="RefSeq" id="WP_027120278.1">
    <property type="nucleotide sequence ID" value="NZ_LR214940.1"/>
</dbReference>
<gene>
    <name evidence="2" type="ORF">NCTC10112_00514</name>
</gene>
<protein>
    <submittedName>
        <fullName evidence="2">Protein of uncharacterized function (DUF1524)</fullName>
    </submittedName>
</protein>
<keyword evidence="3" id="KW-1185">Reference proteome</keyword>
<dbReference type="AlphaFoldDB" id="A0A448ZXC2"/>
<evidence type="ECO:0000259" key="1">
    <source>
        <dbReference type="Pfam" id="PF07510"/>
    </source>
</evidence>